<evidence type="ECO:0000313" key="3">
    <source>
        <dbReference type="Proteomes" id="UP001244427"/>
    </source>
</evidence>
<reference evidence="2 3" key="1">
    <citation type="submission" date="2023-07" db="EMBL/GenBank/DDBJ databases">
        <title>Comparative genomics of wheat-associated soil bacteria to identify genetic determinants of phenazine resistance.</title>
        <authorList>
            <person name="Mouncey N."/>
        </authorList>
    </citation>
    <scope>NUCLEOTIDE SEQUENCE [LARGE SCALE GENOMIC DNA]</scope>
    <source>
        <strain evidence="2 3">W4I9-1</strain>
    </source>
</reference>
<accession>A0AAW8EWE0</accession>
<keyword evidence="3" id="KW-1185">Reference proteome</keyword>
<dbReference type="InterPro" id="IPR002509">
    <property type="entry name" value="NODB_dom"/>
</dbReference>
<proteinExistence type="predicted"/>
<dbReference type="Pfam" id="PF01522">
    <property type="entry name" value="Polysacc_deac_1"/>
    <property type="match status" value="1"/>
</dbReference>
<dbReference type="AlphaFoldDB" id="A0AAW8EWE0"/>
<sequence length="237" mass="25352">MTGRLALTFDDRHVDNWVAARPLIDAVDARVTFFVVEADLLDHREQAGIRTLLADGHTVGSHGARHRNADQAIVLDGPTAYLADEIDPSVQALRALGATASAFAYPNSRRDESSDAVLLQRFKHLRGGGPRTGDPIAAAHAVSPPGSAVRVHPGRGMDTARGDHPHPADADVLSGMLRRLADHGGTLVLYAHDIAASSPANHVHPDRLRHVLSEATALGLDLVGMDDLPHTEGHRER</sequence>
<evidence type="ECO:0000259" key="1">
    <source>
        <dbReference type="Pfam" id="PF01522"/>
    </source>
</evidence>
<dbReference type="GO" id="GO:0016810">
    <property type="term" value="F:hydrolase activity, acting on carbon-nitrogen (but not peptide) bonds"/>
    <property type="evidence" value="ECO:0007669"/>
    <property type="project" value="InterPro"/>
</dbReference>
<dbReference type="Gene3D" id="3.20.20.370">
    <property type="entry name" value="Glycoside hydrolase/deacetylase"/>
    <property type="match status" value="1"/>
</dbReference>
<dbReference type="InterPro" id="IPR011330">
    <property type="entry name" value="Glyco_hydro/deAcase_b/a-brl"/>
</dbReference>
<evidence type="ECO:0000313" key="2">
    <source>
        <dbReference type="EMBL" id="MDQ0646531.1"/>
    </source>
</evidence>
<organism evidence="2 3">
    <name type="scientific">Microbacterium natoriense</name>
    <dbReference type="NCBI Taxonomy" id="284570"/>
    <lineage>
        <taxon>Bacteria</taxon>
        <taxon>Bacillati</taxon>
        <taxon>Actinomycetota</taxon>
        <taxon>Actinomycetes</taxon>
        <taxon>Micrococcales</taxon>
        <taxon>Microbacteriaceae</taxon>
        <taxon>Microbacterium</taxon>
    </lineage>
</organism>
<dbReference type="Proteomes" id="UP001244427">
    <property type="component" value="Unassembled WGS sequence"/>
</dbReference>
<comment type="caution">
    <text evidence="2">The sequence shown here is derived from an EMBL/GenBank/DDBJ whole genome shotgun (WGS) entry which is preliminary data.</text>
</comment>
<protein>
    <submittedName>
        <fullName evidence="2">Peptidoglycan/xylan/chitin deacetylase (PgdA/CDA1 family)</fullName>
    </submittedName>
</protein>
<name>A0AAW8EWE0_9MICO</name>
<dbReference type="SUPFAM" id="SSF88713">
    <property type="entry name" value="Glycoside hydrolase/deacetylase"/>
    <property type="match status" value="1"/>
</dbReference>
<dbReference type="RefSeq" id="WP_307293615.1">
    <property type="nucleotide sequence ID" value="NZ_JAUSXV010000001.1"/>
</dbReference>
<feature type="domain" description="NodB homology" evidence="1">
    <location>
        <begin position="5"/>
        <end position="116"/>
    </location>
</feature>
<dbReference type="GO" id="GO:0005975">
    <property type="term" value="P:carbohydrate metabolic process"/>
    <property type="evidence" value="ECO:0007669"/>
    <property type="project" value="InterPro"/>
</dbReference>
<gene>
    <name evidence="2" type="ORF">QFZ53_000727</name>
</gene>
<dbReference type="EMBL" id="JAUSXV010000001">
    <property type="protein sequence ID" value="MDQ0646531.1"/>
    <property type="molecule type" value="Genomic_DNA"/>
</dbReference>